<gene>
    <name evidence="2" type="primary">Necator_chrI.g3125</name>
    <name evidence="2" type="ORF">RB195_006996</name>
</gene>
<accession>A0ABR1BV58</accession>
<organism evidence="2 3">
    <name type="scientific">Necator americanus</name>
    <name type="common">Human hookworm</name>
    <dbReference type="NCBI Taxonomy" id="51031"/>
    <lineage>
        <taxon>Eukaryota</taxon>
        <taxon>Metazoa</taxon>
        <taxon>Ecdysozoa</taxon>
        <taxon>Nematoda</taxon>
        <taxon>Chromadorea</taxon>
        <taxon>Rhabditida</taxon>
        <taxon>Rhabditina</taxon>
        <taxon>Rhabditomorpha</taxon>
        <taxon>Strongyloidea</taxon>
        <taxon>Ancylostomatidae</taxon>
        <taxon>Bunostominae</taxon>
        <taxon>Necator</taxon>
    </lineage>
</organism>
<comment type="caution">
    <text evidence="2">The sequence shown here is derived from an EMBL/GenBank/DDBJ whole genome shotgun (WGS) entry which is preliminary data.</text>
</comment>
<dbReference type="Proteomes" id="UP001303046">
    <property type="component" value="Unassembled WGS sequence"/>
</dbReference>
<feature type="compositionally biased region" description="Basic and acidic residues" evidence="1">
    <location>
        <begin position="185"/>
        <end position="206"/>
    </location>
</feature>
<proteinExistence type="predicted"/>
<feature type="region of interest" description="Disordered" evidence="1">
    <location>
        <begin position="114"/>
        <end position="161"/>
    </location>
</feature>
<dbReference type="EMBL" id="JAVFWL010000001">
    <property type="protein sequence ID" value="KAK6730266.1"/>
    <property type="molecule type" value="Genomic_DNA"/>
</dbReference>
<name>A0ABR1BV58_NECAM</name>
<feature type="compositionally biased region" description="Polar residues" evidence="1">
    <location>
        <begin position="207"/>
        <end position="223"/>
    </location>
</feature>
<keyword evidence="3" id="KW-1185">Reference proteome</keyword>
<evidence type="ECO:0000313" key="3">
    <source>
        <dbReference type="Proteomes" id="UP001303046"/>
    </source>
</evidence>
<sequence>MDVLVSTISIQYSAAHLISALFRKSDYNLLRNIFLQIFKRNKFDLSMKLDWEKTGEYGSLYSWNTCSLPRVTSKDNTVVTLEQLLKIPKNLPEITEEMAMRTQEKEWCATISSHDDTLDDSKKSQRDLNTATESQGPLKPTMSYENIRKQHVPPRYYSAEKDRANKSKKVILLKYEPSPELKLASTEKKIKEEAEGESAFKKENAAQKKQPNTGKETPKQLQKTHAEIQ</sequence>
<feature type="compositionally biased region" description="Basic and acidic residues" evidence="1">
    <location>
        <begin position="114"/>
        <end position="126"/>
    </location>
</feature>
<protein>
    <submittedName>
        <fullName evidence="2">Uncharacterized protein</fullName>
    </submittedName>
</protein>
<feature type="region of interest" description="Disordered" evidence="1">
    <location>
        <begin position="176"/>
        <end position="229"/>
    </location>
</feature>
<evidence type="ECO:0000256" key="1">
    <source>
        <dbReference type="SAM" id="MobiDB-lite"/>
    </source>
</evidence>
<reference evidence="2 3" key="1">
    <citation type="submission" date="2023-08" db="EMBL/GenBank/DDBJ databases">
        <title>A Necator americanus chromosomal reference genome.</title>
        <authorList>
            <person name="Ilik V."/>
            <person name="Petrzelkova K.J."/>
            <person name="Pardy F."/>
            <person name="Fuh T."/>
            <person name="Niatou-Singa F.S."/>
            <person name="Gouil Q."/>
            <person name="Baker L."/>
            <person name="Ritchie M.E."/>
            <person name="Jex A.R."/>
            <person name="Gazzola D."/>
            <person name="Li H."/>
            <person name="Toshio Fujiwara R."/>
            <person name="Zhan B."/>
            <person name="Aroian R.V."/>
            <person name="Pafco B."/>
            <person name="Schwarz E.M."/>
        </authorList>
    </citation>
    <scope>NUCLEOTIDE SEQUENCE [LARGE SCALE GENOMIC DNA]</scope>
    <source>
        <strain evidence="2 3">Aroian</strain>
        <tissue evidence="2">Whole animal</tissue>
    </source>
</reference>
<evidence type="ECO:0000313" key="2">
    <source>
        <dbReference type="EMBL" id="KAK6730266.1"/>
    </source>
</evidence>